<dbReference type="RefSeq" id="WP_008104761.1">
    <property type="nucleotide sequence ID" value="NZ_FOSD01000002.1"/>
</dbReference>
<evidence type="ECO:0000313" key="4">
    <source>
        <dbReference type="EMBL" id="SFJ59529.1"/>
    </source>
</evidence>
<evidence type="ECO:0000256" key="2">
    <source>
        <dbReference type="SAM" id="Phobius"/>
    </source>
</evidence>
<dbReference type="InterPro" id="IPR005804">
    <property type="entry name" value="FA_desaturase_dom"/>
</dbReference>
<keyword evidence="2" id="KW-0472">Membrane</keyword>
<keyword evidence="2" id="KW-0812">Transmembrane</keyword>
<comment type="caution">
    <text evidence="4">The sequence shown here is derived from an EMBL/GenBank/DDBJ whole genome shotgun (WGS) entry which is preliminary data.</text>
</comment>
<dbReference type="PANTHER" id="PTHR19353:SF19">
    <property type="entry name" value="DELTA(5) FATTY ACID DESATURASE C-RELATED"/>
    <property type="match status" value="1"/>
</dbReference>
<feature type="domain" description="Fatty acid desaturase" evidence="3">
    <location>
        <begin position="56"/>
        <end position="291"/>
    </location>
</feature>
<dbReference type="CDD" id="cd03509">
    <property type="entry name" value="DesA_FADS-like"/>
    <property type="match status" value="1"/>
</dbReference>
<dbReference type="EMBL" id="FOSD01000002">
    <property type="protein sequence ID" value="SFJ59529.1"/>
    <property type="molecule type" value="Genomic_DNA"/>
</dbReference>
<evidence type="ECO:0000313" key="5">
    <source>
        <dbReference type="Proteomes" id="UP000198841"/>
    </source>
</evidence>
<name>A0A1I3SP16_9GAMM</name>
<organism evidence="4 5">
    <name type="scientific">Candidatus Pantoea symbiotica</name>
    <dbReference type="NCBI Taxonomy" id="1884370"/>
    <lineage>
        <taxon>Bacteria</taxon>
        <taxon>Pseudomonadati</taxon>
        <taxon>Pseudomonadota</taxon>
        <taxon>Gammaproteobacteria</taxon>
        <taxon>Enterobacterales</taxon>
        <taxon>Erwiniaceae</taxon>
        <taxon>Pantoea</taxon>
    </lineage>
</organism>
<evidence type="ECO:0000259" key="3">
    <source>
        <dbReference type="Pfam" id="PF00487"/>
    </source>
</evidence>
<keyword evidence="5" id="KW-1185">Reference proteome</keyword>
<dbReference type="Pfam" id="PF00487">
    <property type="entry name" value="FA_desaturase"/>
    <property type="match status" value="1"/>
</dbReference>
<proteinExistence type="predicted"/>
<evidence type="ECO:0000256" key="1">
    <source>
        <dbReference type="SAM" id="MobiDB-lite"/>
    </source>
</evidence>
<dbReference type="Proteomes" id="UP000198841">
    <property type="component" value="Unassembled WGS sequence"/>
</dbReference>
<dbReference type="PANTHER" id="PTHR19353">
    <property type="entry name" value="FATTY ACID DESATURASE 2"/>
    <property type="match status" value="1"/>
</dbReference>
<accession>A0A1I3SP16</accession>
<protein>
    <submittedName>
        <fullName evidence="4">Fatty acid desaturase</fullName>
    </submittedName>
</protein>
<feature type="region of interest" description="Disordered" evidence="1">
    <location>
        <begin position="332"/>
        <end position="355"/>
    </location>
</feature>
<reference evidence="4 5" key="1">
    <citation type="submission" date="2016-10" db="EMBL/GenBank/DDBJ databases">
        <authorList>
            <person name="Varghese N."/>
            <person name="Submissions S."/>
        </authorList>
    </citation>
    <scope>NUCLEOTIDE SEQUENCE [LARGE SCALE GENOMIC DNA]</scope>
    <source>
        <strain evidence="4 5">YR512</strain>
    </source>
</reference>
<gene>
    <name evidence="4" type="ORF">SAMN05518863_10225</name>
</gene>
<keyword evidence="2" id="KW-1133">Transmembrane helix</keyword>
<dbReference type="InterPro" id="IPR012171">
    <property type="entry name" value="Fatty_acid_desaturase"/>
</dbReference>
<feature type="transmembrane region" description="Helical" evidence="2">
    <location>
        <begin position="196"/>
        <end position="221"/>
    </location>
</feature>
<sequence>MSKGTSAYLSAQQREVVHQLARSWLWRSELPTWLLMVAVYGGWFASVVYWQTLGLTLSTLLLILFTTWYMSLQHELIHGHPTRFPRLNQLFGTLPLAVWYPYGLYRDSHLAHHRNHTLTDPDEDPETYYLSPARWAQLKPWQQQVIHLRNTFPGRLLIGPLLDMGATVKTLLNAFIQRDTPAMAMWTIHLSLLSGLFYWMTLHGLSPLWFVLTVSYPALMLTKVRSFYEHRAEEEPLARSVNNEAALPWRLLFLNLNYHSVHHDLPGLPWYGLRKVYLLYRDGYHQRNHGFRVAGYGEWITRFWRKSVEVNAHPGTQKDAQDAHSFVTDVRHQSSGNYRPDLSANDAAATTRRAS</sequence>